<dbReference type="KEGG" id="dosa:Os08g0396100"/>
<feature type="compositionally biased region" description="Basic residues" evidence="1">
    <location>
        <begin position="68"/>
        <end position="83"/>
    </location>
</feature>
<reference evidence="3" key="2">
    <citation type="journal article" date="2008" name="Nucleic Acids Res.">
        <title>The rice annotation project database (RAP-DB): 2008 update.</title>
        <authorList>
            <consortium name="The rice annotation project (RAP)"/>
        </authorList>
    </citation>
    <scope>GENOME REANNOTATION</scope>
    <source>
        <strain evidence="3">cv. Nipponbare</strain>
    </source>
</reference>
<dbReference type="AlphaFoldDB" id="C7J6E6"/>
<feature type="region of interest" description="Disordered" evidence="1">
    <location>
        <begin position="103"/>
        <end position="123"/>
    </location>
</feature>
<sequence>PPVSQRNREGELQLSSSLSSSLPAARKKDAATHRRDIANTKYFPFRILIFMPNKFPFDTISFHPLQRRERHRAHGSSRARPERRRHDLVAVPASVERIRSSRRANIFPSRSSPNALKNPQDLSTEERDRAILLQLRPPSSIFDSSFSGELQVDSMHFLGPL</sequence>
<organism evidence="2 3">
    <name type="scientific">Oryza sativa subsp. japonica</name>
    <name type="common">Rice</name>
    <dbReference type="NCBI Taxonomy" id="39947"/>
    <lineage>
        <taxon>Eukaryota</taxon>
        <taxon>Viridiplantae</taxon>
        <taxon>Streptophyta</taxon>
        <taxon>Embryophyta</taxon>
        <taxon>Tracheophyta</taxon>
        <taxon>Spermatophyta</taxon>
        <taxon>Magnoliopsida</taxon>
        <taxon>Liliopsida</taxon>
        <taxon>Poales</taxon>
        <taxon>Poaceae</taxon>
        <taxon>BOP clade</taxon>
        <taxon>Oryzoideae</taxon>
        <taxon>Oryzeae</taxon>
        <taxon>Oryzinae</taxon>
        <taxon>Oryza</taxon>
        <taxon>Oryza sativa</taxon>
    </lineage>
</organism>
<reference evidence="2 3" key="1">
    <citation type="journal article" date="2005" name="Nature">
        <title>The map-based sequence of the rice genome.</title>
        <authorList>
            <consortium name="International rice genome sequencing project (IRGSP)"/>
            <person name="Matsumoto T."/>
            <person name="Wu J."/>
            <person name="Kanamori H."/>
            <person name="Katayose Y."/>
            <person name="Fujisawa M."/>
            <person name="Namiki N."/>
            <person name="Mizuno H."/>
            <person name="Yamamoto K."/>
            <person name="Antonio B.A."/>
            <person name="Baba T."/>
            <person name="Sakata K."/>
            <person name="Nagamura Y."/>
            <person name="Aoki H."/>
            <person name="Arikawa K."/>
            <person name="Arita K."/>
            <person name="Bito T."/>
            <person name="Chiden Y."/>
            <person name="Fujitsuka N."/>
            <person name="Fukunaka R."/>
            <person name="Hamada M."/>
            <person name="Harada C."/>
            <person name="Hayashi A."/>
            <person name="Hijishita S."/>
            <person name="Honda M."/>
            <person name="Hosokawa S."/>
            <person name="Ichikawa Y."/>
            <person name="Idonuma A."/>
            <person name="Iijima M."/>
            <person name="Ikeda M."/>
            <person name="Ikeno M."/>
            <person name="Ito K."/>
            <person name="Ito S."/>
            <person name="Ito T."/>
            <person name="Ito Y."/>
            <person name="Ito Y."/>
            <person name="Iwabuchi A."/>
            <person name="Kamiya K."/>
            <person name="Karasawa W."/>
            <person name="Kurita K."/>
            <person name="Katagiri S."/>
            <person name="Kikuta A."/>
            <person name="Kobayashi H."/>
            <person name="Kobayashi N."/>
            <person name="Machita K."/>
            <person name="Maehara T."/>
            <person name="Masukawa M."/>
            <person name="Mizubayashi T."/>
            <person name="Mukai Y."/>
            <person name="Nagasaki H."/>
            <person name="Nagata Y."/>
            <person name="Naito S."/>
            <person name="Nakashima M."/>
            <person name="Nakama Y."/>
            <person name="Nakamichi Y."/>
            <person name="Nakamura M."/>
            <person name="Meguro A."/>
            <person name="Negishi M."/>
            <person name="Ohta I."/>
            <person name="Ohta T."/>
            <person name="Okamoto M."/>
            <person name="Ono N."/>
            <person name="Saji S."/>
            <person name="Sakaguchi M."/>
            <person name="Sakai K."/>
            <person name="Shibata M."/>
            <person name="Shimokawa T."/>
            <person name="Song J."/>
            <person name="Takazaki Y."/>
            <person name="Terasawa K."/>
            <person name="Tsugane M."/>
            <person name="Tsuji K."/>
            <person name="Ueda S."/>
            <person name="Waki K."/>
            <person name="Yamagata H."/>
            <person name="Yamamoto M."/>
            <person name="Yamamoto S."/>
            <person name="Yamane H."/>
            <person name="Yoshiki S."/>
            <person name="Yoshihara R."/>
            <person name="Yukawa K."/>
            <person name="Zhong H."/>
            <person name="Yano M."/>
            <person name="Yuan Q."/>
            <person name="Ouyang S."/>
            <person name="Liu J."/>
            <person name="Jones K.M."/>
            <person name="Gansberger K."/>
            <person name="Moffat K."/>
            <person name="Hill J."/>
            <person name="Bera J."/>
            <person name="Fadrosh D."/>
            <person name="Jin S."/>
            <person name="Johri S."/>
            <person name="Kim M."/>
            <person name="Overton L."/>
            <person name="Reardon M."/>
            <person name="Tsitrin T."/>
            <person name="Vuong H."/>
            <person name="Weaver B."/>
            <person name="Ciecko A."/>
            <person name="Tallon L."/>
            <person name="Jackson J."/>
            <person name="Pai G."/>
            <person name="Aken S.V."/>
            <person name="Utterback T."/>
            <person name="Reidmuller S."/>
            <person name="Feldblyum T."/>
            <person name="Hsiao J."/>
            <person name="Zismann V."/>
            <person name="Iobst S."/>
            <person name="de Vazeille A.R."/>
            <person name="Buell C.R."/>
            <person name="Ying K."/>
            <person name="Li Y."/>
            <person name="Lu T."/>
            <person name="Huang Y."/>
            <person name="Zhao Q."/>
            <person name="Feng Q."/>
            <person name="Zhang L."/>
            <person name="Zhu J."/>
            <person name="Weng Q."/>
            <person name="Mu J."/>
            <person name="Lu Y."/>
            <person name="Fan D."/>
            <person name="Liu Y."/>
            <person name="Guan J."/>
            <person name="Zhang Y."/>
            <person name="Yu S."/>
            <person name="Liu X."/>
            <person name="Zhang Y."/>
            <person name="Hong G."/>
            <person name="Han B."/>
            <person name="Choisne N."/>
            <person name="Demange N."/>
            <person name="Orjeda G."/>
            <person name="Samain S."/>
            <person name="Cattolico L."/>
            <person name="Pelletier E."/>
            <person name="Couloux A."/>
            <person name="Segurens B."/>
            <person name="Wincker P."/>
            <person name="D'Hont A."/>
            <person name="Scarpelli C."/>
            <person name="Weissenbach J."/>
            <person name="Salanoubat M."/>
            <person name="Quetier F."/>
            <person name="Yu Y."/>
            <person name="Kim H.R."/>
            <person name="Rambo T."/>
            <person name="Currie J."/>
            <person name="Collura K."/>
            <person name="Luo M."/>
            <person name="Yang T."/>
            <person name="Ammiraju J.S.S."/>
            <person name="Engler F."/>
            <person name="Soderlund C."/>
            <person name="Wing R.A."/>
            <person name="Palmer L.E."/>
            <person name="de la Bastide M."/>
            <person name="Spiegel L."/>
            <person name="Nascimento L."/>
            <person name="Zutavern T."/>
            <person name="O'Shaughnessy A."/>
            <person name="Dike S."/>
            <person name="Dedhia N."/>
            <person name="Preston R."/>
            <person name="Balija V."/>
            <person name="McCombie W.R."/>
            <person name="Chow T."/>
            <person name="Chen H."/>
            <person name="Chung M."/>
            <person name="Chen C."/>
            <person name="Shaw J."/>
            <person name="Wu H."/>
            <person name="Hsiao K."/>
            <person name="Chao Y."/>
            <person name="Chu M."/>
            <person name="Cheng C."/>
            <person name="Hour A."/>
            <person name="Lee P."/>
            <person name="Lin S."/>
            <person name="Lin Y."/>
            <person name="Liou J."/>
            <person name="Liu S."/>
            <person name="Hsing Y."/>
            <person name="Raghuvanshi S."/>
            <person name="Mohanty A."/>
            <person name="Bharti A.K."/>
            <person name="Gaur A."/>
            <person name="Gupta V."/>
            <person name="Kumar D."/>
            <person name="Ravi V."/>
            <person name="Vij S."/>
            <person name="Kapur A."/>
            <person name="Khurana P."/>
            <person name="Khurana P."/>
            <person name="Khurana J.P."/>
            <person name="Tyagi A.K."/>
            <person name="Gaikwad K."/>
            <person name="Singh A."/>
            <person name="Dalal V."/>
            <person name="Srivastava S."/>
            <person name="Dixit A."/>
            <person name="Pal A.K."/>
            <person name="Ghazi I.A."/>
            <person name="Yadav M."/>
            <person name="Pandit A."/>
            <person name="Bhargava A."/>
            <person name="Sureshbabu K."/>
            <person name="Batra K."/>
            <person name="Sharma T.R."/>
            <person name="Mohapatra T."/>
            <person name="Singh N.K."/>
            <person name="Messing J."/>
            <person name="Nelson A.B."/>
            <person name="Fuks G."/>
            <person name="Kavchok S."/>
            <person name="Keizer G."/>
            <person name="Linton E."/>
            <person name="Llaca V."/>
            <person name="Song R."/>
            <person name="Tanyolac B."/>
            <person name="Young S."/>
            <person name="Ho-Il K."/>
            <person name="Hahn J.H."/>
            <person name="Sangsakoo G."/>
            <person name="Vanavichit A."/>
            <person name="de Mattos Luiz.A.T."/>
            <person name="Zimmer P.D."/>
            <person name="Malone G."/>
            <person name="Dellagostin O."/>
            <person name="de Oliveira A.C."/>
            <person name="Bevan M."/>
            <person name="Bancroft I."/>
            <person name="Minx P."/>
            <person name="Cordum H."/>
            <person name="Wilson R."/>
            <person name="Cheng Z."/>
            <person name="Jin W."/>
            <person name="Jiang J."/>
            <person name="Leong S.A."/>
            <person name="Iwama H."/>
            <person name="Gojobori T."/>
            <person name="Itoh T."/>
            <person name="Niimura Y."/>
            <person name="Fujii Y."/>
            <person name="Habara T."/>
            <person name="Sakai H."/>
            <person name="Sato Y."/>
            <person name="Wilson G."/>
            <person name="Kumar K."/>
            <person name="McCouch S."/>
            <person name="Juretic N."/>
            <person name="Hoen D."/>
            <person name="Wright S."/>
            <person name="Bruskiewich R."/>
            <person name="Bureau T."/>
            <person name="Miyao A."/>
            <person name="Hirochika H."/>
            <person name="Nishikawa T."/>
            <person name="Kadowaki K."/>
            <person name="Sugiura M."/>
            <person name="Burr B."/>
            <person name="Sasaki T."/>
        </authorList>
    </citation>
    <scope>NUCLEOTIDE SEQUENCE [LARGE SCALE GENOMIC DNA]</scope>
    <source>
        <strain evidence="3">cv. Nipponbare</strain>
    </source>
</reference>
<evidence type="ECO:0000313" key="2">
    <source>
        <dbReference type="EMBL" id="BAH94291.1"/>
    </source>
</evidence>
<feature type="non-terminal residue" evidence="2">
    <location>
        <position position="1"/>
    </location>
</feature>
<accession>C7J6E6</accession>
<feature type="region of interest" description="Disordered" evidence="1">
    <location>
        <begin position="66"/>
        <end position="87"/>
    </location>
</feature>
<feature type="region of interest" description="Disordered" evidence="1">
    <location>
        <begin position="1"/>
        <end position="33"/>
    </location>
</feature>
<gene>
    <name evidence="2" type="ordered locus">Os08g0396100</name>
</gene>
<proteinExistence type="predicted"/>
<feature type="compositionally biased region" description="Basic and acidic residues" evidence="1">
    <location>
        <begin position="1"/>
        <end position="11"/>
    </location>
</feature>
<name>C7J6E6_ORYSJ</name>
<dbReference type="Proteomes" id="UP000000763">
    <property type="component" value="Chromosome 8"/>
</dbReference>
<evidence type="ECO:0000313" key="3">
    <source>
        <dbReference type="Proteomes" id="UP000000763"/>
    </source>
</evidence>
<evidence type="ECO:0000256" key="1">
    <source>
        <dbReference type="SAM" id="MobiDB-lite"/>
    </source>
</evidence>
<dbReference type="EMBL" id="AP008214">
    <property type="protein sequence ID" value="BAH94291.1"/>
    <property type="molecule type" value="Genomic_DNA"/>
</dbReference>
<protein>
    <submittedName>
        <fullName evidence="2">Os08g0396100 protein</fullName>
    </submittedName>
</protein>
<feature type="compositionally biased region" description="Polar residues" evidence="1">
    <location>
        <begin position="108"/>
        <end position="122"/>
    </location>
</feature>